<dbReference type="GO" id="GO:0042910">
    <property type="term" value="F:xenobiotic transmembrane transporter activity"/>
    <property type="evidence" value="ECO:0007669"/>
    <property type="project" value="InterPro"/>
</dbReference>
<comment type="function">
    <text evidence="1">Multidrug efflux pump.</text>
</comment>
<dbReference type="PIRSF" id="PIRSF006603">
    <property type="entry name" value="DinF"/>
    <property type="match status" value="1"/>
</dbReference>
<name>A0A2M8QFR5_9CHLR</name>
<accession>A0A2M8QFR5</accession>
<evidence type="ECO:0000256" key="11">
    <source>
        <dbReference type="ARBA" id="ARBA00023136"/>
    </source>
</evidence>
<gene>
    <name evidence="14" type="ORF">CUN48_02420</name>
</gene>
<keyword evidence="9 13" id="KW-1133">Transmembrane helix</keyword>
<evidence type="ECO:0000313" key="14">
    <source>
        <dbReference type="EMBL" id="PJF48641.1"/>
    </source>
</evidence>
<evidence type="ECO:0000256" key="7">
    <source>
        <dbReference type="ARBA" id="ARBA00022475"/>
    </source>
</evidence>
<keyword evidence="7" id="KW-1003">Cell membrane</keyword>
<feature type="transmembrane region" description="Helical" evidence="13">
    <location>
        <begin position="332"/>
        <end position="350"/>
    </location>
</feature>
<dbReference type="GO" id="GO:0005886">
    <property type="term" value="C:plasma membrane"/>
    <property type="evidence" value="ECO:0007669"/>
    <property type="project" value="UniProtKB-SubCell"/>
</dbReference>
<evidence type="ECO:0000256" key="12">
    <source>
        <dbReference type="ARBA" id="ARBA00031636"/>
    </source>
</evidence>
<evidence type="ECO:0000256" key="4">
    <source>
        <dbReference type="ARBA" id="ARBA00020268"/>
    </source>
</evidence>
<feature type="transmembrane region" description="Helical" evidence="13">
    <location>
        <begin position="425"/>
        <end position="445"/>
    </location>
</feature>
<dbReference type="PANTHER" id="PTHR43298">
    <property type="entry name" value="MULTIDRUG RESISTANCE PROTEIN NORM-RELATED"/>
    <property type="match status" value="1"/>
</dbReference>
<keyword evidence="6" id="KW-0050">Antiport</keyword>
<feature type="transmembrane region" description="Helical" evidence="13">
    <location>
        <begin position="175"/>
        <end position="195"/>
    </location>
</feature>
<evidence type="ECO:0000256" key="3">
    <source>
        <dbReference type="ARBA" id="ARBA00010199"/>
    </source>
</evidence>
<feature type="transmembrane region" description="Helical" evidence="13">
    <location>
        <begin position="106"/>
        <end position="124"/>
    </location>
</feature>
<feature type="transmembrane region" description="Helical" evidence="13">
    <location>
        <begin position="207"/>
        <end position="227"/>
    </location>
</feature>
<dbReference type="PANTHER" id="PTHR43298:SF2">
    <property type="entry name" value="FMN_FAD EXPORTER YEEO-RELATED"/>
    <property type="match status" value="1"/>
</dbReference>
<dbReference type="InterPro" id="IPR002528">
    <property type="entry name" value="MATE_fam"/>
</dbReference>
<dbReference type="AlphaFoldDB" id="A0A2M8QFR5"/>
<evidence type="ECO:0000256" key="8">
    <source>
        <dbReference type="ARBA" id="ARBA00022692"/>
    </source>
</evidence>
<feature type="transmembrane region" description="Helical" evidence="13">
    <location>
        <begin position="289"/>
        <end position="312"/>
    </location>
</feature>
<evidence type="ECO:0000256" key="6">
    <source>
        <dbReference type="ARBA" id="ARBA00022449"/>
    </source>
</evidence>
<dbReference type="NCBIfam" id="TIGR00797">
    <property type="entry name" value="matE"/>
    <property type="match status" value="1"/>
</dbReference>
<feature type="transmembrane region" description="Helical" evidence="13">
    <location>
        <begin position="144"/>
        <end position="168"/>
    </location>
</feature>
<keyword evidence="11 13" id="KW-0472">Membrane</keyword>
<reference evidence="14 15" key="1">
    <citation type="submission" date="2017-11" db="EMBL/GenBank/DDBJ databases">
        <title>Evolution of Phototrophy in the Chloroflexi Phylum Driven by Horizontal Gene Transfer.</title>
        <authorList>
            <person name="Ward L.M."/>
            <person name="Hemp J."/>
            <person name="Shih P.M."/>
            <person name="Mcglynn S.E."/>
            <person name="Fischer W."/>
        </authorList>
    </citation>
    <scope>NUCLEOTIDE SEQUENCE [LARGE SCALE GENOMIC DNA]</scope>
    <source>
        <strain evidence="14">JP3_7</strain>
    </source>
</reference>
<evidence type="ECO:0000256" key="1">
    <source>
        <dbReference type="ARBA" id="ARBA00003408"/>
    </source>
</evidence>
<comment type="similarity">
    <text evidence="3">Belongs to the multi antimicrobial extrusion (MATE) (TC 2.A.66.1) family.</text>
</comment>
<comment type="caution">
    <text evidence="14">The sequence shown here is derived from an EMBL/GenBank/DDBJ whole genome shotgun (WGS) entry which is preliminary data.</text>
</comment>
<dbReference type="Proteomes" id="UP000230790">
    <property type="component" value="Unassembled WGS sequence"/>
</dbReference>
<dbReference type="InterPro" id="IPR048279">
    <property type="entry name" value="MdtK-like"/>
</dbReference>
<feature type="transmembrane region" description="Helical" evidence="13">
    <location>
        <begin position="67"/>
        <end position="86"/>
    </location>
</feature>
<feature type="transmembrane region" description="Helical" evidence="13">
    <location>
        <begin position="39"/>
        <end position="61"/>
    </location>
</feature>
<feature type="transmembrane region" description="Helical" evidence="13">
    <location>
        <begin position="370"/>
        <end position="389"/>
    </location>
</feature>
<evidence type="ECO:0000256" key="13">
    <source>
        <dbReference type="SAM" id="Phobius"/>
    </source>
</evidence>
<dbReference type="EMBL" id="PGTN01000009">
    <property type="protein sequence ID" value="PJF48641.1"/>
    <property type="molecule type" value="Genomic_DNA"/>
</dbReference>
<dbReference type="InterPro" id="IPR050222">
    <property type="entry name" value="MATE_MdtK"/>
</dbReference>
<evidence type="ECO:0000313" key="15">
    <source>
        <dbReference type="Proteomes" id="UP000230790"/>
    </source>
</evidence>
<keyword evidence="10" id="KW-0406">Ion transport</keyword>
<organism evidence="14 15">
    <name type="scientific">Candidatus Thermofonsia Clade 3 bacterium</name>
    <dbReference type="NCBI Taxonomy" id="2364212"/>
    <lineage>
        <taxon>Bacteria</taxon>
        <taxon>Bacillati</taxon>
        <taxon>Chloroflexota</taxon>
        <taxon>Candidatus Thermofontia</taxon>
        <taxon>Candidatus Thermofonsia Clade 3</taxon>
    </lineage>
</organism>
<evidence type="ECO:0000256" key="5">
    <source>
        <dbReference type="ARBA" id="ARBA00022448"/>
    </source>
</evidence>
<evidence type="ECO:0000256" key="10">
    <source>
        <dbReference type="ARBA" id="ARBA00023065"/>
    </source>
</evidence>
<dbReference type="GO" id="GO:0015297">
    <property type="term" value="F:antiporter activity"/>
    <property type="evidence" value="ECO:0007669"/>
    <property type="project" value="UniProtKB-KW"/>
</dbReference>
<evidence type="ECO:0000256" key="9">
    <source>
        <dbReference type="ARBA" id="ARBA00022989"/>
    </source>
</evidence>
<dbReference type="GO" id="GO:0006811">
    <property type="term" value="P:monoatomic ion transport"/>
    <property type="evidence" value="ECO:0007669"/>
    <property type="project" value="UniProtKB-KW"/>
</dbReference>
<evidence type="ECO:0000256" key="2">
    <source>
        <dbReference type="ARBA" id="ARBA00004651"/>
    </source>
</evidence>
<proteinExistence type="inferred from homology"/>
<feature type="transmembrane region" description="Helical" evidence="13">
    <location>
        <begin position="401"/>
        <end position="419"/>
    </location>
</feature>
<feature type="transmembrane region" description="Helical" evidence="13">
    <location>
        <begin position="263"/>
        <end position="283"/>
    </location>
</feature>
<keyword evidence="5" id="KW-0813">Transport</keyword>
<comment type="subcellular location">
    <subcellularLocation>
        <location evidence="2">Cell membrane</location>
        <topology evidence="2">Multi-pass membrane protein</topology>
    </subcellularLocation>
</comment>
<sequence>MSAVEETIEVPARAGAIQARRRVFALAWPVIAENFLETLLGIVDTWLVAQLAISALALAGVGAAVQVMQFLLAALAALSIGASVLVAQSVGARNFSRANNLARQSLVWSLIISIPLALAGFWAAGPVIGLFGMQPAAAEIGVSYMQVTMGTVVVLIGLFIGSGVLRGAGDSRTPLIVTTIANLINIPLTWALIFGRLGLPELGPVGSAWASFIARAVALMILLAVLWRGRNGIRIGGPGAWRPDAAVAKGVLSIGVPAALEQILASGAFFVLTVVVGQLGTAMLAANRIAINALALAFLPGFGFAIAATALVGQSVGARNIREGEAATRIAATWALIWMSGFGLILFIFAPQVLRAFTADPAVVGAGMNALRVMAFSMPPLAILFVAAGGLRGMGNTRIPLVIFSGGLWTITGLAALAVNTIGGGLIAVWSMFVIGTPVMAWLMVRSFRSAAREFQYP</sequence>
<dbReference type="Pfam" id="PF01554">
    <property type="entry name" value="MatE"/>
    <property type="match status" value="2"/>
</dbReference>
<keyword evidence="8 13" id="KW-0812">Transmembrane</keyword>
<protein>
    <recommendedName>
        <fullName evidence="4">Probable multidrug resistance protein NorM</fullName>
    </recommendedName>
    <alternativeName>
        <fullName evidence="12">Multidrug-efflux transporter</fullName>
    </alternativeName>
</protein>
<dbReference type="CDD" id="cd13137">
    <property type="entry name" value="MATE_NorM_like"/>
    <property type="match status" value="1"/>
</dbReference>